<feature type="transmembrane region" description="Helical" evidence="1">
    <location>
        <begin position="6"/>
        <end position="25"/>
    </location>
</feature>
<keyword evidence="1" id="KW-0472">Membrane</keyword>
<gene>
    <name evidence="2" type="ORF">AgaP_AGAP010689</name>
</gene>
<name>A7USM3_ANOGA</name>
<dbReference type="EMBL" id="AAAB01008848">
    <property type="protein sequence ID" value="EDO64286.1"/>
    <property type="molecule type" value="Genomic_DNA"/>
</dbReference>
<reference evidence="2" key="1">
    <citation type="journal article" date="2002" name="Science">
        <title>The genome sequence of the malaria mosquito Anopheles gambiae.</title>
        <authorList>
            <person name="Holt R.A."/>
            <person name="Subramanian G.M."/>
            <person name="Halpern A."/>
            <person name="Sutton G.G."/>
            <person name="Charlab R."/>
            <person name="Nusskern D.R."/>
            <person name="Wincker P."/>
            <person name="Clark A.G."/>
            <person name="Ribeiro J.M."/>
            <person name="Wides R."/>
            <person name="Salzberg S.L."/>
            <person name="Loftus B."/>
            <person name="Yandell M."/>
            <person name="Majoros W.H."/>
            <person name="Rusch D.B."/>
            <person name="Lai Z."/>
            <person name="Kraft C.L."/>
            <person name="Abril J.F."/>
            <person name="Anthouard V."/>
            <person name="Arensburger P."/>
            <person name="Atkinson P.W."/>
            <person name="Baden H."/>
            <person name="de Berardinis V."/>
            <person name="Baldwin D."/>
            <person name="Benes V."/>
            <person name="Biedler J."/>
            <person name="Blass C."/>
            <person name="Bolanos R."/>
            <person name="Boscus D."/>
            <person name="Barnstead M."/>
            <person name="Cai S."/>
            <person name="Center A."/>
            <person name="Chaturverdi K."/>
            <person name="Christophides G.K."/>
            <person name="Chrystal M.A."/>
            <person name="Clamp M."/>
            <person name="Cravchik A."/>
            <person name="Curwen V."/>
            <person name="Dana A."/>
            <person name="Delcher A."/>
            <person name="Dew I."/>
            <person name="Evans C.A."/>
            <person name="Flanigan M."/>
            <person name="Grundschober-Freimoser A."/>
            <person name="Friedli L."/>
            <person name="Gu Z."/>
            <person name="Guan P."/>
            <person name="Guigo R."/>
            <person name="Hillenmeyer M.E."/>
            <person name="Hladun S.L."/>
            <person name="Hogan J.R."/>
            <person name="Hong Y.S."/>
            <person name="Hoover J."/>
            <person name="Jaillon O."/>
            <person name="Ke Z."/>
            <person name="Kodira C."/>
            <person name="Kokoza E."/>
            <person name="Koutsos A."/>
            <person name="Letunic I."/>
            <person name="Levitsky A."/>
            <person name="Liang Y."/>
            <person name="Lin J.J."/>
            <person name="Lobo N.F."/>
            <person name="Lopez J.R."/>
            <person name="Malek J.A."/>
            <person name="McIntosh T.C."/>
            <person name="Meister S."/>
            <person name="Miller J."/>
            <person name="Mobarry C."/>
            <person name="Mongin E."/>
            <person name="Murphy S.D."/>
            <person name="O'Brochta D.A."/>
            <person name="Pfannkoch C."/>
            <person name="Qi R."/>
            <person name="Regier M.A."/>
            <person name="Remington K."/>
            <person name="Shao H."/>
            <person name="Sharakhova M.V."/>
            <person name="Sitter C.D."/>
            <person name="Shetty J."/>
            <person name="Smith T.J."/>
            <person name="Strong R."/>
            <person name="Sun J."/>
            <person name="Thomasova D."/>
            <person name="Ton L.Q."/>
            <person name="Topalis P."/>
            <person name="Tu Z."/>
            <person name="Unger M.F."/>
            <person name="Walenz B."/>
            <person name="Wang A."/>
            <person name="Wang J."/>
            <person name="Wang M."/>
            <person name="Wang X."/>
            <person name="Woodford K.J."/>
            <person name="Wortman J.R."/>
            <person name="Wu M."/>
            <person name="Yao A."/>
            <person name="Zdobnov E.M."/>
            <person name="Zhang H."/>
            <person name="Zhao Q."/>
            <person name="Zhao S."/>
            <person name="Zhu S.C."/>
            <person name="Zhimulev I."/>
            <person name="Coluzzi M."/>
            <person name="della Torre A."/>
            <person name="Roth C.W."/>
            <person name="Louis C."/>
            <person name="Kalush F."/>
            <person name="Mural R.J."/>
            <person name="Myers E.W."/>
            <person name="Adams M.D."/>
            <person name="Smith H.O."/>
            <person name="Broder S."/>
            <person name="Gardner M.J."/>
            <person name="Fraser C.M."/>
            <person name="Birney E."/>
            <person name="Bork P."/>
            <person name="Brey P.T."/>
            <person name="Venter J.C."/>
            <person name="Weissenbach J."/>
            <person name="Kafatos F.C."/>
            <person name="Collins F.H."/>
            <person name="Hoffman S.L."/>
        </authorList>
    </citation>
    <scope>NUCLEOTIDE SEQUENCE [LARGE SCALE GENOMIC DNA]</scope>
    <source>
        <strain evidence="2">PEST</strain>
    </source>
</reference>
<reference evidence="2" key="2">
    <citation type="submission" date="2002-03" db="EMBL/GenBank/DDBJ databases">
        <authorList>
            <consortium name="The Anopheles Genome Sequencing Consortium"/>
        </authorList>
    </citation>
    <scope>NUCLEOTIDE SEQUENCE</scope>
    <source>
        <strain evidence="2">PEST</strain>
    </source>
</reference>
<organism evidence="2">
    <name type="scientific">Anopheles gambiae</name>
    <name type="common">African malaria mosquito</name>
    <dbReference type="NCBI Taxonomy" id="7165"/>
    <lineage>
        <taxon>Eukaryota</taxon>
        <taxon>Metazoa</taxon>
        <taxon>Ecdysozoa</taxon>
        <taxon>Arthropoda</taxon>
        <taxon>Hexapoda</taxon>
        <taxon>Insecta</taxon>
        <taxon>Pterygota</taxon>
        <taxon>Neoptera</taxon>
        <taxon>Endopterygota</taxon>
        <taxon>Diptera</taxon>
        <taxon>Nematocera</taxon>
        <taxon>Culicoidea</taxon>
        <taxon>Culicidae</taxon>
        <taxon>Anophelinae</taxon>
        <taxon>Anopheles</taxon>
    </lineage>
</organism>
<feature type="transmembrane region" description="Helical" evidence="1">
    <location>
        <begin position="32"/>
        <end position="54"/>
    </location>
</feature>
<feature type="transmembrane region" description="Helical" evidence="1">
    <location>
        <begin position="135"/>
        <end position="163"/>
    </location>
</feature>
<feature type="non-terminal residue" evidence="2">
    <location>
        <position position="226"/>
    </location>
</feature>
<dbReference type="PaxDb" id="7165-AGAP010689-PA"/>
<comment type="caution">
    <text evidence="2">The sequence shown here is derived from an EMBL/GenBank/DDBJ whole genome shotgun (WGS) entry which is preliminary data.</text>
</comment>
<dbReference type="HOGENOM" id="CLU_1227415_0_0_1"/>
<dbReference type="OMA" id="DCTLINC"/>
<evidence type="ECO:0000313" key="2">
    <source>
        <dbReference type="EMBL" id="EDO64286.1"/>
    </source>
</evidence>
<feature type="non-terminal residue" evidence="2">
    <location>
        <position position="1"/>
    </location>
</feature>
<feature type="transmembrane region" description="Helical" evidence="1">
    <location>
        <begin position="206"/>
        <end position="225"/>
    </location>
</feature>
<protein>
    <submittedName>
        <fullName evidence="2">AGAP010689-PA</fullName>
    </submittedName>
</protein>
<keyword evidence="1" id="KW-1133">Transmembrane helix</keyword>
<accession>A7USM3</accession>
<dbReference type="AlphaFoldDB" id="A7USM3"/>
<feature type="transmembrane region" description="Helical" evidence="1">
    <location>
        <begin position="94"/>
        <end position="115"/>
    </location>
</feature>
<feature type="transmembrane region" description="Helical" evidence="1">
    <location>
        <begin position="60"/>
        <end position="82"/>
    </location>
</feature>
<reference evidence="2" key="5">
    <citation type="submission" date="2011-05" db="EMBL/GenBank/DDBJ databases">
        <authorList>
            <consortium name="VectorBase"/>
        </authorList>
    </citation>
    <scope>NUCLEOTIDE SEQUENCE</scope>
    <source>
        <strain evidence="2">PEST</strain>
    </source>
</reference>
<sequence>GMFYRWYRVDVFIMIILMNIILLFISLFAHKYCVLHVFLISLLSLFLSSVYFLLFHFILLLSYVLIFLLLLCTSLFVLRLLLDFCFLSFLSRSLLSCALATTDMFIVFVGEYLVMLITFCSTGCNRYNAIMQLSFIFNLFALFVTYFLYVLSDCTLINCFLVAVTIKTHLLFERYVFFICLLLFAFFLIDCFVLLVLLVVRDDDSFLSFISDIVLLYFSLSVCVIY</sequence>
<reference evidence="2" key="3">
    <citation type="journal article" date="2004" name="Trends Parasitol.">
        <title>The Anopheles gambiae genome: an update.</title>
        <authorList>
            <person name="Mongin E."/>
            <person name="Louis C."/>
            <person name="Holt R.A."/>
            <person name="Birney E."/>
            <person name="Collins F.H."/>
        </authorList>
    </citation>
    <scope>NUCLEOTIDE SEQUENCE</scope>
    <source>
        <strain evidence="2">PEST</strain>
    </source>
</reference>
<proteinExistence type="predicted"/>
<reference evidence="2" key="4">
    <citation type="journal article" date="2007" name="Genome Biol.">
        <title>Update of the Anopheles gambiae PEST genome assembly.</title>
        <authorList>
            <person name="Sharakhova M.V."/>
            <person name="Hammond M.P."/>
            <person name="Lobo N.F."/>
            <person name="Krzywinski J."/>
            <person name="Unger M.F."/>
            <person name="Hillenmeyer M.E."/>
            <person name="Bruggner R.V."/>
            <person name="Birney E."/>
            <person name="Collins F.H."/>
        </authorList>
    </citation>
    <scope>NUCLEOTIDE SEQUENCE</scope>
    <source>
        <strain evidence="2">PEST</strain>
    </source>
</reference>
<feature type="transmembrane region" description="Helical" evidence="1">
    <location>
        <begin position="175"/>
        <end position="200"/>
    </location>
</feature>
<evidence type="ECO:0000256" key="1">
    <source>
        <dbReference type="SAM" id="Phobius"/>
    </source>
</evidence>
<keyword evidence="1" id="KW-0812">Transmembrane</keyword>